<evidence type="ECO:0000256" key="2">
    <source>
        <dbReference type="SAM" id="Coils"/>
    </source>
</evidence>
<feature type="coiled-coil region" evidence="2">
    <location>
        <begin position="28"/>
        <end position="111"/>
    </location>
</feature>
<dbReference type="SUPFAM" id="SSF51261">
    <property type="entry name" value="Duplicated hybrid motif"/>
    <property type="match status" value="1"/>
</dbReference>
<accession>A0A0G1MX11</accession>
<dbReference type="Proteomes" id="UP000034911">
    <property type="component" value="Unassembled WGS sequence"/>
</dbReference>
<dbReference type="GO" id="GO:0004222">
    <property type="term" value="F:metalloendopeptidase activity"/>
    <property type="evidence" value="ECO:0007669"/>
    <property type="project" value="TreeGrafter"/>
</dbReference>
<protein>
    <submittedName>
        <fullName evidence="4">Peptidase M23</fullName>
    </submittedName>
</protein>
<dbReference type="CDD" id="cd12797">
    <property type="entry name" value="M23_peptidase"/>
    <property type="match status" value="1"/>
</dbReference>
<proteinExistence type="predicted"/>
<evidence type="ECO:0000313" key="5">
    <source>
        <dbReference type="Proteomes" id="UP000034911"/>
    </source>
</evidence>
<dbReference type="Pfam" id="PF01551">
    <property type="entry name" value="Peptidase_M23"/>
    <property type="match status" value="1"/>
</dbReference>
<dbReference type="Gene3D" id="2.70.70.10">
    <property type="entry name" value="Glucose Permease (Domain IIA)"/>
    <property type="match status" value="1"/>
</dbReference>
<dbReference type="PANTHER" id="PTHR21666">
    <property type="entry name" value="PEPTIDASE-RELATED"/>
    <property type="match status" value="1"/>
</dbReference>
<dbReference type="AlphaFoldDB" id="A0A0G1MX11"/>
<reference evidence="4 5" key="1">
    <citation type="journal article" date="2015" name="Nature">
        <title>rRNA introns, odd ribosomes, and small enigmatic genomes across a large radiation of phyla.</title>
        <authorList>
            <person name="Brown C.T."/>
            <person name="Hug L.A."/>
            <person name="Thomas B.C."/>
            <person name="Sharon I."/>
            <person name="Castelle C.J."/>
            <person name="Singh A."/>
            <person name="Wilkins M.J."/>
            <person name="Williams K.H."/>
            <person name="Banfield J.F."/>
        </authorList>
    </citation>
    <scope>NUCLEOTIDE SEQUENCE [LARGE SCALE GENOMIC DNA]</scope>
</reference>
<evidence type="ECO:0000259" key="3">
    <source>
        <dbReference type="Pfam" id="PF01551"/>
    </source>
</evidence>
<dbReference type="PANTHER" id="PTHR21666:SF289">
    <property type="entry name" value="L-ALA--D-GLU ENDOPEPTIDASE"/>
    <property type="match status" value="1"/>
</dbReference>
<sequence length="399" mass="44808">MSILVLSGFFVAGARADDTSLSVQSAAPDDLEQQIKEKQDTIKRLESQINNYQKSIAEKQKESTSLKNQLGLLDAQISKAELDLQLVTAQIAQLELEIKVLSGEISSKNDRISRQQDLLAGLVRALHQEDKIDYLYILLSEPSFSQFFNQVFYLGELNNQLDQSVRSIEKARDDVQEQHDITARKQELLKNLEVSLEQKRATLDDQKKAREVLLRDTKSSEAKFRTLLAQLRGEFARTDQEILDLNRKLRERLLSHGDVNEQGVLVLSWPIPAIKGISAYFHDSSYPFRYLFEHPGIDLPTKVGTPVAAAAPGVVAWVRTTRFYGNNIMIAHRVNVNTIYAHLSNFNVKEGDYVKRGDIIGYSGGASGMQGAGLSTGAHLHFEVRENGLPVDPMRFLTK</sequence>
<dbReference type="InterPro" id="IPR016047">
    <property type="entry name" value="M23ase_b-sheet_dom"/>
</dbReference>
<gene>
    <name evidence="4" type="ORF">UX20_C0042G0006</name>
</gene>
<keyword evidence="2" id="KW-0175">Coiled coil</keyword>
<feature type="domain" description="M23ase beta-sheet core" evidence="3">
    <location>
        <begin position="294"/>
        <end position="393"/>
    </location>
</feature>
<dbReference type="InterPro" id="IPR011055">
    <property type="entry name" value="Dup_hybrid_motif"/>
</dbReference>
<dbReference type="InterPro" id="IPR050570">
    <property type="entry name" value="Cell_wall_metabolism_enzyme"/>
</dbReference>
<evidence type="ECO:0000313" key="4">
    <source>
        <dbReference type="EMBL" id="KKU12774.1"/>
    </source>
</evidence>
<keyword evidence="1" id="KW-0732">Signal</keyword>
<organism evidence="4 5">
    <name type="scientific">Candidatus Magasanikbacteria bacterium GW2011_GWC2_45_8</name>
    <dbReference type="NCBI Taxonomy" id="1619050"/>
    <lineage>
        <taxon>Bacteria</taxon>
        <taxon>Candidatus Magasanikiibacteriota</taxon>
    </lineage>
</organism>
<name>A0A0G1MX11_9BACT</name>
<dbReference type="STRING" id="1619050.UX20_C0042G0006"/>
<dbReference type="PATRIC" id="fig|1619050.3.peg.703"/>
<comment type="caution">
    <text evidence="4">The sequence shown here is derived from an EMBL/GenBank/DDBJ whole genome shotgun (WGS) entry which is preliminary data.</text>
</comment>
<evidence type="ECO:0000256" key="1">
    <source>
        <dbReference type="ARBA" id="ARBA00022729"/>
    </source>
</evidence>
<dbReference type="Gene3D" id="6.10.250.3150">
    <property type="match status" value="1"/>
</dbReference>
<feature type="coiled-coil region" evidence="2">
    <location>
        <begin position="154"/>
        <end position="248"/>
    </location>
</feature>
<dbReference type="EMBL" id="LCLH01000042">
    <property type="protein sequence ID" value="KKU12774.1"/>
    <property type="molecule type" value="Genomic_DNA"/>
</dbReference>